<dbReference type="KEGG" id="ebla:JGUZn3_19060"/>
<dbReference type="RefSeq" id="WP_203413309.1">
    <property type="nucleotide sequence ID" value="NZ_CP060244.1"/>
</dbReference>
<gene>
    <name evidence="1" type="ORF">JGUZn3_19060</name>
</gene>
<accession>A0A7H1NTL0</accession>
<organism evidence="1 2">
    <name type="scientific">Entomobacter blattae</name>
    <dbReference type="NCBI Taxonomy" id="2762277"/>
    <lineage>
        <taxon>Bacteria</taxon>
        <taxon>Pseudomonadati</taxon>
        <taxon>Pseudomonadota</taxon>
        <taxon>Alphaproteobacteria</taxon>
        <taxon>Acetobacterales</taxon>
        <taxon>Acetobacteraceae</taxon>
        <taxon>Entomobacter</taxon>
    </lineage>
</organism>
<protein>
    <submittedName>
        <fullName evidence="1">Uncharacterized protein</fullName>
    </submittedName>
</protein>
<evidence type="ECO:0000313" key="1">
    <source>
        <dbReference type="EMBL" id="QNT79120.1"/>
    </source>
</evidence>
<keyword evidence="2" id="KW-1185">Reference proteome</keyword>
<dbReference type="EMBL" id="CP060244">
    <property type="protein sequence ID" value="QNT79120.1"/>
    <property type="molecule type" value="Genomic_DNA"/>
</dbReference>
<proteinExistence type="predicted"/>
<dbReference type="Proteomes" id="UP000516349">
    <property type="component" value="Chromosome"/>
</dbReference>
<evidence type="ECO:0000313" key="2">
    <source>
        <dbReference type="Proteomes" id="UP000516349"/>
    </source>
</evidence>
<sequence length="177" mass="19641">MFYILPKNSFPHTIFPSTFIAISLVFGFGAGPAYAKTPHSNPLPTSSISIPPAMSHKMIEQAREDITFHMKQGGIPAITKAIALCYTHTSTLPELRLKCILEDVTLRVHDQKLRTAIEHLTHKDPGPVAPFLELEAQNSRDSLYILPVFKTMENAARYFSPALGQTLPIMSKIQIGK</sequence>
<name>A0A7H1NTL0_9PROT</name>
<dbReference type="AlphaFoldDB" id="A0A7H1NTL0"/>
<reference evidence="1 2" key="1">
    <citation type="submission" date="2020-08" db="EMBL/GenBank/DDBJ databases">
        <title>Complete genome sequence of Entomobacter blattae G55GP.</title>
        <authorList>
            <person name="Poehlein A."/>
            <person name="Guzman J."/>
            <person name="Daniel R."/>
            <person name="Vilcinskas A."/>
        </authorList>
    </citation>
    <scope>NUCLEOTIDE SEQUENCE [LARGE SCALE GENOMIC DNA]</scope>
    <source>
        <strain evidence="1 2">G55GP</strain>
    </source>
</reference>